<dbReference type="InterPro" id="IPR017932">
    <property type="entry name" value="GATase_2_dom"/>
</dbReference>
<evidence type="ECO:0000256" key="5">
    <source>
        <dbReference type="ARBA" id="ARBA00012079"/>
    </source>
</evidence>
<dbReference type="InterPro" id="IPR029055">
    <property type="entry name" value="Ntn_hydrolases_N"/>
</dbReference>
<dbReference type="EC" id="1.4.1.13" evidence="5"/>
<keyword evidence="16" id="KW-0003">3Fe-4S</keyword>
<dbReference type="InterPro" id="IPR002489">
    <property type="entry name" value="Glu_synth_asu_C"/>
</dbReference>
<evidence type="ECO:0000256" key="18">
    <source>
        <dbReference type="ARBA" id="ARBA00048151"/>
    </source>
</evidence>
<dbReference type="InterPro" id="IPR050711">
    <property type="entry name" value="ET-N_metabolism_enzyme"/>
</dbReference>
<dbReference type="CDD" id="cd02808">
    <property type="entry name" value="GltS_FMN"/>
    <property type="match status" value="1"/>
</dbReference>
<dbReference type="PROSITE" id="PS51278">
    <property type="entry name" value="GATASE_TYPE_2"/>
    <property type="match status" value="1"/>
</dbReference>
<feature type="domain" description="Glutamine amidotransferase type-2" evidence="22">
    <location>
        <begin position="16"/>
        <end position="409"/>
    </location>
</feature>
<dbReference type="FunFam" id="3.60.20.10:FF:000001">
    <property type="entry name" value="Glutamate synthase, large subunit"/>
    <property type="match status" value="1"/>
</dbReference>
<dbReference type="GO" id="GO:0004355">
    <property type="term" value="F:glutamate synthase (NADPH) activity"/>
    <property type="evidence" value="ECO:0007669"/>
    <property type="project" value="UniProtKB-EC"/>
</dbReference>
<dbReference type="InterPro" id="IPR013785">
    <property type="entry name" value="Aldolase_TIM"/>
</dbReference>
<comment type="cofactor">
    <cofactor evidence="2">
        <name>[3Fe-4S] cluster</name>
        <dbReference type="ChEBI" id="CHEBI:21137"/>
    </cofactor>
</comment>
<dbReference type="Gene3D" id="2.160.20.60">
    <property type="entry name" value="Glutamate synthase, alpha subunit, C-terminal domain"/>
    <property type="match status" value="1"/>
</dbReference>
<dbReference type="InterPro" id="IPR036485">
    <property type="entry name" value="Glu_synth_asu_C_sf"/>
</dbReference>
<dbReference type="GO" id="GO:0006537">
    <property type="term" value="P:glutamate biosynthetic process"/>
    <property type="evidence" value="ECO:0007669"/>
    <property type="project" value="UniProtKB-KW"/>
</dbReference>
<accession>A0A7V1LPQ7</accession>
<keyword evidence="11" id="KW-0315">Glutamine amidotransferase</keyword>
<evidence type="ECO:0000256" key="3">
    <source>
        <dbReference type="ARBA" id="ARBA00001974"/>
    </source>
</evidence>
<evidence type="ECO:0000256" key="19">
    <source>
        <dbReference type="ARBA" id="ARBA00072108"/>
    </source>
</evidence>
<dbReference type="Pfam" id="PF04898">
    <property type="entry name" value="Glu_syn_central"/>
    <property type="match status" value="1"/>
</dbReference>
<evidence type="ECO:0000256" key="13">
    <source>
        <dbReference type="ARBA" id="ARBA00023004"/>
    </source>
</evidence>
<dbReference type="NCBIfam" id="NF008730">
    <property type="entry name" value="PRK11750.1"/>
    <property type="match status" value="1"/>
</dbReference>
<evidence type="ECO:0000256" key="10">
    <source>
        <dbReference type="ARBA" id="ARBA00022827"/>
    </source>
</evidence>
<evidence type="ECO:0000256" key="8">
    <source>
        <dbReference type="ARBA" id="ARBA00022643"/>
    </source>
</evidence>
<protein>
    <recommendedName>
        <fullName evidence="19">Glutamate synthase [NADPH] large chain</fullName>
        <ecNumber evidence="5">1.4.1.13</ecNumber>
    </recommendedName>
    <alternativeName>
        <fullName evidence="20">Glutamate synthase subunit alpha</fullName>
    </alternativeName>
</protein>
<dbReference type="PANTHER" id="PTHR11938">
    <property type="entry name" value="FAD NADPH DEHYDROGENASE/OXIDOREDUCTASE"/>
    <property type="match status" value="1"/>
</dbReference>
<feature type="compositionally biased region" description="Basic and acidic residues" evidence="21">
    <location>
        <begin position="907"/>
        <end position="919"/>
    </location>
</feature>
<dbReference type="InterPro" id="IPR002932">
    <property type="entry name" value="Glu_synthdom"/>
</dbReference>
<keyword evidence="6" id="KW-0028">Amino-acid biosynthesis</keyword>
<keyword evidence="15" id="KW-0314">Glutamate biosynthesis</keyword>
<evidence type="ECO:0000256" key="12">
    <source>
        <dbReference type="ARBA" id="ARBA00023002"/>
    </source>
</evidence>
<evidence type="ECO:0000256" key="9">
    <source>
        <dbReference type="ARBA" id="ARBA00022723"/>
    </source>
</evidence>
<comment type="pathway">
    <text evidence="17">Amino-acid biosynthesis; L-glutamate biosynthesis via GLT pathway; L-glutamate from 2-oxoglutarate and L-glutamine (NADP(+) route): step 1/1.</text>
</comment>
<keyword evidence="14" id="KW-0411">Iron-sulfur</keyword>
<comment type="catalytic activity">
    <reaction evidence="18">
        <text>2 L-glutamate + NADP(+) = L-glutamine + 2-oxoglutarate + NADPH + H(+)</text>
        <dbReference type="Rhea" id="RHEA:15501"/>
        <dbReference type="ChEBI" id="CHEBI:15378"/>
        <dbReference type="ChEBI" id="CHEBI:16810"/>
        <dbReference type="ChEBI" id="CHEBI:29985"/>
        <dbReference type="ChEBI" id="CHEBI:57783"/>
        <dbReference type="ChEBI" id="CHEBI:58349"/>
        <dbReference type="ChEBI" id="CHEBI:58359"/>
        <dbReference type="EC" id="1.4.1.13"/>
    </reaction>
</comment>
<comment type="cofactor">
    <cofactor evidence="1">
        <name>FMN</name>
        <dbReference type="ChEBI" id="CHEBI:58210"/>
    </cofactor>
</comment>
<dbReference type="Gene3D" id="3.20.20.70">
    <property type="entry name" value="Aldolase class I"/>
    <property type="match status" value="2"/>
</dbReference>
<dbReference type="PANTHER" id="PTHR11938:SF133">
    <property type="entry name" value="GLUTAMATE SYNTHASE (NADH)"/>
    <property type="match status" value="1"/>
</dbReference>
<evidence type="ECO:0000256" key="6">
    <source>
        <dbReference type="ARBA" id="ARBA00022605"/>
    </source>
</evidence>
<dbReference type="Pfam" id="PF00310">
    <property type="entry name" value="GATase_2"/>
    <property type="match status" value="1"/>
</dbReference>
<evidence type="ECO:0000256" key="21">
    <source>
        <dbReference type="SAM" id="MobiDB-lite"/>
    </source>
</evidence>
<organism evidence="23">
    <name type="scientific">Caldithrix abyssi</name>
    <dbReference type="NCBI Taxonomy" id="187145"/>
    <lineage>
        <taxon>Bacteria</taxon>
        <taxon>Pseudomonadati</taxon>
        <taxon>Calditrichota</taxon>
        <taxon>Calditrichia</taxon>
        <taxon>Calditrichales</taxon>
        <taxon>Calditrichaceae</taxon>
        <taxon>Caldithrix</taxon>
    </lineage>
</organism>
<evidence type="ECO:0000313" key="23">
    <source>
        <dbReference type="EMBL" id="HED11889.1"/>
    </source>
</evidence>
<dbReference type="CDD" id="cd00713">
    <property type="entry name" value="GltS"/>
    <property type="match status" value="1"/>
</dbReference>
<keyword evidence="9" id="KW-0479">Metal-binding</keyword>
<evidence type="ECO:0000256" key="14">
    <source>
        <dbReference type="ARBA" id="ARBA00023014"/>
    </source>
</evidence>
<dbReference type="GO" id="GO:0051538">
    <property type="term" value="F:3 iron, 4 sulfur cluster binding"/>
    <property type="evidence" value="ECO:0007669"/>
    <property type="project" value="UniProtKB-KW"/>
</dbReference>
<dbReference type="CDD" id="cd00982">
    <property type="entry name" value="gltB_C"/>
    <property type="match status" value="1"/>
</dbReference>
<dbReference type="FunFam" id="2.160.20.60:FF:000001">
    <property type="entry name" value="Glutamate synthase, large subunit"/>
    <property type="match status" value="1"/>
</dbReference>
<proteinExistence type="inferred from homology"/>
<comment type="similarity">
    <text evidence="4">Belongs to the glutamate synthase family.</text>
</comment>
<dbReference type="GO" id="GO:0019676">
    <property type="term" value="P:ammonia assimilation cycle"/>
    <property type="evidence" value="ECO:0007669"/>
    <property type="project" value="TreeGrafter"/>
</dbReference>
<dbReference type="InterPro" id="IPR006982">
    <property type="entry name" value="Glu_synth_centr_N"/>
</dbReference>
<evidence type="ECO:0000256" key="16">
    <source>
        <dbReference type="ARBA" id="ARBA00023291"/>
    </source>
</evidence>
<sequence length="1505" mass="166329">MKKQGLYDPANEHDACGVGFVVNISGNKERSIVEDGLRMLCNLEHRGAVGGDQKTGDGAGMMVQIPHLFFRKKVAFGLPAAGKYGVGFLFLPEDKQQCEEIRNHIGKIIVRENGRVLGWRKVPVDPGCLGSFAQKMMPSFWQLFLSCDIPDGKDLERKLFVIRKCLEKAMREMGYGIEQFYIASFSARTIVYKGMFVATQFASFYPDVTDRDFISAMAMVHQRYSTNTFPSWPLAQPFRFVAHNGEINTLRGNVNKISAQEKRLSGGLLGRDIDKILPVVSPGGSDSASFDNVFELLTHGGRSMEHAMMIMVPEAFGADYHISRDKRAFFEYHAAIMDPWDGPAALTFCDGTRMGACLDRNGLRPVRYIITRQGRMILASEVGVLDIPPHNVLEKGRLAPGRMLLVDTGLKRVLRDNEIKSAISRRKPYRRWLEAQRIELKGLLQVPGPMGIDEKNIVTHLRVFGYSLEDLRQIIAPMVIDSREPIGSMGNDAALAVLSQRPQLLYNYFKQIFAQVTNPPIDPYREQLVMSLMSFVGRKKNLLEETPEHCHQLKLNHPTLTNDDIFRLKKTRYRGLKVRTVPMLFDALPGGHTLQASLNRLCREVETAVDDECSLVIISDRGVDKNKAAIPALLAVSTVHSHLVEIGKRHLCALIVETGEAREVHHFAMLLSYGASGINPYLVFESIPLLKKRGYIDKNLSLASSVIHYIEAVNKGLLKVMSKVGISTLRGYRHAQTYEALGLSEHFVDKYFKGTATHIGGIGLEVIERETLQRHREAWQTDTISRERLNPGGNHAYRRVGEQRLFSPEAIVLLQKAVRDNDPETFAKYSALINDHNKNLCTLRGLFRFKKVKAVPLAAVEKEESIVKRFVTSAMSLGSISPEAHETLAIAMNRIGAKSNSGEGGEDESRYLPRPDGESARSKIKQVASGRFGVTSHYLVNADELQIKMAQGAKPGEGGQLPGFKVNDLIAGLRHSTPGVTLISPPPHHDIYSIEDLAQLIYDLKCANPEARVSVKLVSEVGVGTVAAGVAKARADMVLISGGDGGTGAAPLSSIKYAGSCWEIGLAETQQTLVLNKLRERIRIQVDGQIKTARDVVIAALLGAEEFGFGTTALVSMGCVMMRKCHLNTCPVGVATQDAGLRKRFTGQAEHIINFMMLIARETRLLMAQLGFRTFDEMVGRVDRLEMDDAIGHYKTRGLDFSKIFYRPEGEKNILCCTSKQENDFSQALDTALIVRSYRAIEKGERVEIEKHIRNNNRAAGAMLSAEVSRKHGARGLPEDTIRVSFNGSAGQSFGAFLASGITFQLEGDANDYLGKGLSGGKLILRPPKGSSFSAHRNIITGNVALFGATGGQAYIRGMAGERFAVRNSGAIAVVEGLGDHGCEYMTGGRVIVLGKTGVNFAAGMSGGIAYVLDESQLFDTRCNLEMVDIEALSEKEDAAFLYAVIKRHIEYTGSKYATRILQDWEEALPLFVKVIPLEYRKALKDKTAVPCERTFKTHYPEVYA</sequence>
<evidence type="ECO:0000256" key="15">
    <source>
        <dbReference type="ARBA" id="ARBA00023164"/>
    </source>
</evidence>
<feature type="region of interest" description="Disordered" evidence="21">
    <location>
        <begin position="897"/>
        <end position="919"/>
    </location>
</feature>
<dbReference type="FunFam" id="3.20.20.70:FF:000031">
    <property type="entry name" value="Glutamate synthase 1 [NADH]"/>
    <property type="match status" value="1"/>
</dbReference>
<comment type="cofactor">
    <cofactor evidence="3">
        <name>FAD</name>
        <dbReference type="ChEBI" id="CHEBI:57692"/>
    </cofactor>
</comment>
<dbReference type="SUPFAM" id="SSF51395">
    <property type="entry name" value="FMN-linked oxidoreductases"/>
    <property type="match status" value="1"/>
</dbReference>
<dbReference type="Pfam" id="PF01645">
    <property type="entry name" value="Glu_synthase"/>
    <property type="match status" value="1"/>
</dbReference>
<keyword evidence="7" id="KW-0285">Flavoprotein</keyword>
<evidence type="ECO:0000256" key="4">
    <source>
        <dbReference type="ARBA" id="ARBA00009716"/>
    </source>
</evidence>
<dbReference type="Pfam" id="PF01493">
    <property type="entry name" value="GXGXG"/>
    <property type="match status" value="1"/>
</dbReference>
<dbReference type="Proteomes" id="UP000886005">
    <property type="component" value="Unassembled WGS sequence"/>
</dbReference>
<keyword evidence="8" id="KW-0288">FMN</keyword>
<keyword evidence="12 23" id="KW-0560">Oxidoreductase</keyword>
<dbReference type="EMBL" id="DRLD01000411">
    <property type="protein sequence ID" value="HED11889.1"/>
    <property type="molecule type" value="Genomic_DNA"/>
</dbReference>
<evidence type="ECO:0000256" key="20">
    <source>
        <dbReference type="ARBA" id="ARBA00079921"/>
    </source>
</evidence>
<reference evidence="23" key="1">
    <citation type="journal article" date="2020" name="mSystems">
        <title>Genome- and Community-Level Interaction Insights into Carbon Utilization and Element Cycling Functions of Hydrothermarchaeota in Hydrothermal Sediment.</title>
        <authorList>
            <person name="Zhou Z."/>
            <person name="Liu Y."/>
            <person name="Xu W."/>
            <person name="Pan J."/>
            <person name="Luo Z.H."/>
            <person name="Li M."/>
        </authorList>
    </citation>
    <scope>NUCLEOTIDE SEQUENCE [LARGE SCALE GENOMIC DNA]</scope>
    <source>
        <strain evidence="23">HyVt-456</strain>
    </source>
</reference>
<evidence type="ECO:0000256" key="1">
    <source>
        <dbReference type="ARBA" id="ARBA00001917"/>
    </source>
</evidence>
<dbReference type="GO" id="GO:0046872">
    <property type="term" value="F:metal ion binding"/>
    <property type="evidence" value="ECO:0007669"/>
    <property type="project" value="UniProtKB-KW"/>
</dbReference>
<evidence type="ECO:0000259" key="22">
    <source>
        <dbReference type="PROSITE" id="PS51278"/>
    </source>
</evidence>
<evidence type="ECO:0000256" key="17">
    <source>
        <dbReference type="ARBA" id="ARBA00037898"/>
    </source>
</evidence>
<evidence type="ECO:0000256" key="11">
    <source>
        <dbReference type="ARBA" id="ARBA00022962"/>
    </source>
</evidence>
<gene>
    <name evidence="23" type="primary">gltB</name>
    <name evidence="23" type="ORF">ENJ10_14460</name>
</gene>
<comment type="caution">
    <text evidence="23">The sequence shown here is derived from an EMBL/GenBank/DDBJ whole genome shotgun (WGS) entry which is preliminary data.</text>
</comment>
<evidence type="ECO:0000256" key="2">
    <source>
        <dbReference type="ARBA" id="ARBA00001927"/>
    </source>
</evidence>
<dbReference type="Gene3D" id="3.60.20.10">
    <property type="entry name" value="Glutamine Phosphoribosylpyrophosphate, subunit 1, domain 1"/>
    <property type="match status" value="1"/>
</dbReference>
<evidence type="ECO:0000256" key="7">
    <source>
        <dbReference type="ARBA" id="ARBA00022630"/>
    </source>
</evidence>
<keyword evidence="13" id="KW-0408">Iron</keyword>
<dbReference type="SUPFAM" id="SSF56235">
    <property type="entry name" value="N-terminal nucleophile aminohydrolases (Ntn hydrolases)"/>
    <property type="match status" value="1"/>
</dbReference>
<keyword evidence="10" id="KW-0274">FAD</keyword>
<name>A0A7V1LPQ7_CALAY</name>
<dbReference type="SUPFAM" id="SSF69336">
    <property type="entry name" value="Alpha subunit of glutamate synthase, C-terminal domain"/>
    <property type="match status" value="1"/>
</dbReference>